<feature type="compositionally biased region" description="Polar residues" evidence="1">
    <location>
        <begin position="157"/>
        <end position="166"/>
    </location>
</feature>
<evidence type="ECO:0000256" key="1">
    <source>
        <dbReference type="SAM" id="MobiDB-lite"/>
    </source>
</evidence>
<dbReference type="RefSeq" id="WP_246654673.1">
    <property type="nucleotide sequence ID" value="NZ_JAHKRM010000046.1"/>
</dbReference>
<reference evidence="3" key="1">
    <citation type="journal article" date="2019" name="Int. J. Syst. Evol. Microbiol.">
        <title>The Global Catalogue of Microorganisms (GCM) 10K type strain sequencing project: providing services to taxonomists for standard genome sequencing and annotation.</title>
        <authorList>
            <consortium name="The Broad Institute Genomics Platform"/>
            <consortium name="The Broad Institute Genome Sequencing Center for Infectious Disease"/>
            <person name="Wu L."/>
            <person name="Ma J."/>
        </authorList>
    </citation>
    <scope>NUCLEOTIDE SEQUENCE [LARGE SCALE GENOMIC DNA]</scope>
    <source>
        <strain evidence="3">CGMCC 1.15399</strain>
    </source>
</reference>
<evidence type="ECO:0000313" key="2">
    <source>
        <dbReference type="EMBL" id="MFD1542742.1"/>
    </source>
</evidence>
<gene>
    <name evidence="2" type="ORF">ACFSJ0_37210</name>
</gene>
<keyword evidence="3" id="KW-1185">Reference proteome</keyword>
<evidence type="ECO:0000313" key="3">
    <source>
        <dbReference type="Proteomes" id="UP001597097"/>
    </source>
</evidence>
<dbReference type="EMBL" id="JBHUCM010000032">
    <property type="protein sequence ID" value="MFD1542742.1"/>
    <property type="molecule type" value="Genomic_DNA"/>
</dbReference>
<proteinExistence type="predicted"/>
<name>A0ABW4GJ40_9ACTN</name>
<sequence length="246" mass="26582">MLEREEIANRSQHTRQFPADDEYVGDKGQRQEGAQGDRADGLLLGHECHHQGGEHREARGADDDRAEHPGNHREFDPHPEAERGHQHEHGSGRRRDQSVREVNSIRRSSAQPVNTCMSVAGCTVWSDTAAPCASTRPVSVGRSATTVPSGRRKDSTLARSPTTSVSGEPIAINRPARSTATRSARCWASSIEADLLDDLVRIAGTRVETGVEPDQLGDRELVLEPGFLQHDADVLAVGAAAGGRIA</sequence>
<comment type="caution">
    <text evidence="2">The sequence shown here is derived from an EMBL/GenBank/DDBJ whole genome shotgun (WGS) entry which is preliminary data.</text>
</comment>
<feature type="region of interest" description="Disordered" evidence="1">
    <location>
        <begin position="133"/>
        <end position="168"/>
    </location>
</feature>
<feature type="compositionally biased region" description="Basic and acidic residues" evidence="1">
    <location>
        <begin position="24"/>
        <end position="99"/>
    </location>
</feature>
<accession>A0ABW4GJ40</accession>
<dbReference type="Proteomes" id="UP001597097">
    <property type="component" value="Unassembled WGS sequence"/>
</dbReference>
<feature type="region of interest" description="Disordered" evidence="1">
    <location>
        <begin position="1"/>
        <end position="111"/>
    </location>
</feature>
<protein>
    <submittedName>
        <fullName evidence="2">Uncharacterized protein</fullName>
    </submittedName>
</protein>
<organism evidence="2 3">
    <name type="scientific">Nonomuraea guangzhouensis</name>
    <dbReference type="NCBI Taxonomy" id="1291555"/>
    <lineage>
        <taxon>Bacteria</taxon>
        <taxon>Bacillati</taxon>
        <taxon>Actinomycetota</taxon>
        <taxon>Actinomycetes</taxon>
        <taxon>Streptosporangiales</taxon>
        <taxon>Streptosporangiaceae</taxon>
        <taxon>Nonomuraea</taxon>
    </lineage>
</organism>